<proteinExistence type="predicted"/>
<dbReference type="EMBL" id="JAWDGP010007852">
    <property type="protein sequence ID" value="KAK3702542.1"/>
    <property type="molecule type" value="Genomic_DNA"/>
</dbReference>
<keyword evidence="2" id="KW-1185">Reference proteome</keyword>
<comment type="caution">
    <text evidence="1">The sequence shown here is derived from an EMBL/GenBank/DDBJ whole genome shotgun (WGS) entry which is preliminary data.</text>
</comment>
<protein>
    <submittedName>
        <fullName evidence="1">Uncharacterized protein</fullName>
    </submittedName>
</protein>
<dbReference type="Proteomes" id="UP001283361">
    <property type="component" value="Unassembled WGS sequence"/>
</dbReference>
<name>A0AAE0XPZ1_9GAST</name>
<dbReference type="AlphaFoldDB" id="A0AAE0XPZ1"/>
<evidence type="ECO:0000313" key="2">
    <source>
        <dbReference type="Proteomes" id="UP001283361"/>
    </source>
</evidence>
<reference evidence="1" key="1">
    <citation type="journal article" date="2023" name="G3 (Bethesda)">
        <title>A reference genome for the long-term kleptoplast-retaining sea slug Elysia crispata morphotype clarki.</title>
        <authorList>
            <person name="Eastman K.E."/>
            <person name="Pendleton A.L."/>
            <person name="Shaikh M.A."/>
            <person name="Suttiyut T."/>
            <person name="Ogas R."/>
            <person name="Tomko P."/>
            <person name="Gavelis G."/>
            <person name="Widhalm J.R."/>
            <person name="Wisecaver J.H."/>
        </authorList>
    </citation>
    <scope>NUCLEOTIDE SEQUENCE</scope>
    <source>
        <strain evidence="1">ECLA1</strain>
    </source>
</reference>
<gene>
    <name evidence="1" type="ORF">RRG08_042535</name>
</gene>
<organism evidence="1 2">
    <name type="scientific">Elysia crispata</name>
    <name type="common">lettuce slug</name>
    <dbReference type="NCBI Taxonomy" id="231223"/>
    <lineage>
        <taxon>Eukaryota</taxon>
        <taxon>Metazoa</taxon>
        <taxon>Spiralia</taxon>
        <taxon>Lophotrochozoa</taxon>
        <taxon>Mollusca</taxon>
        <taxon>Gastropoda</taxon>
        <taxon>Heterobranchia</taxon>
        <taxon>Euthyneura</taxon>
        <taxon>Panpulmonata</taxon>
        <taxon>Sacoglossa</taxon>
        <taxon>Placobranchoidea</taxon>
        <taxon>Plakobranchidae</taxon>
        <taxon>Elysia</taxon>
    </lineage>
</organism>
<evidence type="ECO:0000313" key="1">
    <source>
        <dbReference type="EMBL" id="KAK3702542.1"/>
    </source>
</evidence>
<sequence>MQTWQLPLLSRKTREGQKGDLNLTDSWEKIKKGWGGKGERGQERIIGKANSPRPAQREILTLLSYIR</sequence>
<accession>A0AAE0XPZ1</accession>